<sequence length="88" mass="9913">TFREATKTWPADQIDRFIGRLYPDYWLKTEPEKMLADARLVEEADKSGQKFASVFKTDAFTAITELTLYAPNHPRLLALFAGACAATT</sequence>
<protein>
    <submittedName>
        <fullName evidence="1">Uncharacterized protein</fullName>
    </submittedName>
</protein>
<dbReference type="EMBL" id="JBJVNE010000415">
    <property type="protein sequence ID" value="MFM9653810.1"/>
    <property type="molecule type" value="Genomic_DNA"/>
</dbReference>
<reference evidence="1 2" key="1">
    <citation type="submission" date="2024-12" db="EMBL/GenBank/DDBJ databases">
        <title>Forecasting of Potato common scab and diversities of Pathogenic streptomyces spp. in china.</title>
        <authorList>
            <person name="Handique U."/>
            <person name="Wu J."/>
        </authorList>
    </citation>
    <scope>NUCLEOTIDE SEQUENCE [LARGE SCALE GENOMIC DNA]</scope>
    <source>
        <strain evidence="1 2">ZRIMU1585</strain>
    </source>
</reference>
<gene>
    <name evidence="1" type="ORF">ACKI1S_48415</name>
</gene>
<feature type="non-terminal residue" evidence="1">
    <location>
        <position position="88"/>
    </location>
</feature>
<keyword evidence="2" id="KW-1185">Reference proteome</keyword>
<feature type="non-terminal residue" evidence="1">
    <location>
        <position position="1"/>
    </location>
</feature>
<accession>A0ABW9IZF7</accession>
<organism evidence="1 2">
    <name type="scientific">Streptomyces galilaeus</name>
    <dbReference type="NCBI Taxonomy" id="33899"/>
    <lineage>
        <taxon>Bacteria</taxon>
        <taxon>Bacillati</taxon>
        <taxon>Actinomycetota</taxon>
        <taxon>Actinomycetes</taxon>
        <taxon>Kitasatosporales</taxon>
        <taxon>Streptomycetaceae</taxon>
        <taxon>Streptomyces</taxon>
    </lineage>
</organism>
<evidence type="ECO:0000313" key="2">
    <source>
        <dbReference type="Proteomes" id="UP001631993"/>
    </source>
</evidence>
<name>A0ABW9IZF7_STRGJ</name>
<proteinExistence type="predicted"/>
<evidence type="ECO:0000313" key="1">
    <source>
        <dbReference type="EMBL" id="MFM9653810.1"/>
    </source>
</evidence>
<dbReference type="RefSeq" id="WP_409098050.1">
    <property type="nucleotide sequence ID" value="NZ_JBJVNE010000415.1"/>
</dbReference>
<dbReference type="Proteomes" id="UP001631993">
    <property type="component" value="Unassembled WGS sequence"/>
</dbReference>
<comment type="caution">
    <text evidence="1">The sequence shown here is derived from an EMBL/GenBank/DDBJ whole genome shotgun (WGS) entry which is preliminary data.</text>
</comment>